<dbReference type="RefSeq" id="WP_274325807.1">
    <property type="nucleotide sequence ID" value="NZ_CP118158.1"/>
</dbReference>
<dbReference type="AlphaFoldDB" id="A0ABD5XYI9"/>
<organism evidence="2 3">
    <name type="scientific">Halosimplex aquaticum</name>
    <dbReference type="NCBI Taxonomy" id="3026162"/>
    <lineage>
        <taxon>Archaea</taxon>
        <taxon>Methanobacteriati</taxon>
        <taxon>Methanobacteriota</taxon>
        <taxon>Stenosarchaea group</taxon>
        <taxon>Halobacteria</taxon>
        <taxon>Halobacteriales</taxon>
        <taxon>Haloarculaceae</taxon>
        <taxon>Halosimplex</taxon>
    </lineage>
</organism>
<dbReference type="Proteomes" id="UP001596432">
    <property type="component" value="Unassembled WGS sequence"/>
</dbReference>
<name>A0ABD5XYI9_9EURY</name>
<evidence type="ECO:0000313" key="3">
    <source>
        <dbReference type="Proteomes" id="UP001596432"/>
    </source>
</evidence>
<protein>
    <submittedName>
        <fullName evidence="2">DUF5790 family protein</fullName>
    </submittedName>
</protein>
<gene>
    <name evidence="2" type="ORF">ACFQMA_10420</name>
</gene>
<feature type="region of interest" description="Disordered" evidence="1">
    <location>
        <begin position="1"/>
        <end position="28"/>
    </location>
</feature>
<dbReference type="InterPro" id="IPR043808">
    <property type="entry name" value="DUF5790"/>
</dbReference>
<keyword evidence="3" id="KW-1185">Reference proteome</keyword>
<feature type="region of interest" description="Disordered" evidence="1">
    <location>
        <begin position="127"/>
        <end position="161"/>
    </location>
</feature>
<dbReference type="Pfam" id="PF19103">
    <property type="entry name" value="DUF5790"/>
    <property type="match status" value="1"/>
</dbReference>
<comment type="caution">
    <text evidence="2">The sequence shown here is derived from an EMBL/GenBank/DDBJ whole genome shotgun (WGS) entry which is preliminary data.</text>
</comment>
<feature type="compositionally biased region" description="Acidic residues" evidence="1">
    <location>
        <begin position="1"/>
        <end position="25"/>
    </location>
</feature>
<dbReference type="GeneID" id="78820524"/>
<evidence type="ECO:0000313" key="2">
    <source>
        <dbReference type="EMBL" id="MFC7140242.1"/>
    </source>
</evidence>
<evidence type="ECO:0000256" key="1">
    <source>
        <dbReference type="SAM" id="MobiDB-lite"/>
    </source>
</evidence>
<accession>A0ABD5XYI9</accession>
<reference evidence="2 3" key="1">
    <citation type="journal article" date="2019" name="Int. J. Syst. Evol. Microbiol.">
        <title>The Global Catalogue of Microorganisms (GCM) 10K type strain sequencing project: providing services to taxonomists for standard genome sequencing and annotation.</title>
        <authorList>
            <consortium name="The Broad Institute Genomics Platform"/>
            <consortium name="The Broad Institute Genome Sequencing Center for Infectious Disease"/>
            <person name="Wu L."/>
            <person name="Ma J."/>
        </authorList>
    </citation>
    <scope>NUCLEOTIDE SEQUENCE [LARGE SCALE GENOMIC DNA]</scope>
    <source>
        <strain evidence="2 3">XZYJT29</strain>
    </source>
</reference>
<proteinExistence type="predicted"/>
<sequence length="161" mass="17510">MSQATLDDDELFEDAASEMREDVEESLGKARAELPEADAIWEVDADNTLGVLNALRSALDIEDAEDHLVDAKKWYTMGERADAFEDADDLAEEIEAVEDVLDDVTDAHEQVSDLASTVPQLRSALEEFAEEADADEDAEDEADAEADTDADAEADEAEAEA</sequence>
<dbReference type="EMBL" id="JBHTAS010000001">
    <property type="protein sequence ID" value="MFC7140242.1"/>
    <property type="molecule type" value="Genomic_DNA"/>
</dbReference>